<dbReference type="Gene3D" id="3.20.20.410">
    <property type="entry name" value="Protein of unknown function UPF0759"/>
    <property type="match status" value="1"/>
</dbReference>
<proteinExistence type="predicted"/>
<name>A0ABT6KM24_9MICO</name>
<dbReference type="Pfam" id="PF01904">
    <property type="entry name" value="DUF72"/>
    <property type="match status" value="1"/>
</dbReference>
<evidence type="ECO:0000313" key="1">
    <source>
        <dbReference type="EMBL" id="MDH6181063.1"/>
    </source>
</evidence>
<protein>
    <submittedName>
        <fullName evidence="1">Uncharacterized protein YecE (DUF72 family)</fullName>
    </submittedName>
</protein>
<dbReference type="RefSeq" id="WP_322133385.1">
    <property type="nucleotide sequence ID" value="NZ_CP085036.1"/>
</dbReference>
<evidence type="ECO:0000313" key="2">
    <source>
        <dbReference type="Proteomes" id="UP001160142"/>
    </source>
</evidence>
<dbReference type="EMBL" id="JARXVQ010000001">
    <property type="protein sequence ID" value="MDH6181063.1"/>
    <property type="molecule type" value="Genomic_DNA"/>
</dbReference>
<dbReference type="InterPro" id="IPR036520">
    <property type="entry name" value="UPF0759_sf"/>
</dbReference>
<accession>A0ABT6KM24</accession>
<sequence length="287" mass="32424">MAGQIRVGMAGWVYPDWRGTFYPAGLTQKRELEYASRHVTSIELNGSFYSLQKPTSWLSWRDATPDDFVFAVKAPRFITHIRRLDDVAEPLSNFFASGILALGAKLGPILWQLPPSQEFEPFLLERFFSLLPHDTTAAAALAAKRSDRMHGSEYLLTDAHRTVRHAIEVRHHSFASPEFTELARGHGIAIVYGDSDSRWPVIDERTADFRYARLHAHTSLHPHGSYDGDGIAEWAERTVTWSRSGDDVFVYFDDDSKVRAPHDAQSLLAALQPDVSNVLHHRDDDIS</sequence>
<reference evidence="1 2" key="1">
    <citation type="submission" date="2023-04" db="EMBL/GenBank/DDBJ databases">
        <title>Genome Encyclopedia of Bacteria and Archaea VI: Functional Genomics of Type Strains.</title>
        <authorList>
            <person name="Whitman W."/>
        </authorList>
    </citation>
    <scope>NUCLEOTIDE SEQUENCE [LARGE SCALE GENOMIC DNA]</scope>
    <source>
        <strain evidence="1 2">SG_E_30_P1</strain>
    </source>
</reference>
<dbReference type="SUPFAM" id="SSF117396">
    <property type="entry name" value="TM1631-like"/>
    <property type="match status" value="1"/>
</dbReference>
<gene>
    <name evidence="1" type="ORF">M2152_001245</name>
</gene>
<comment type="caution">
    <text evidence="1">The sequence shown here is derived from an EMBL/GenBank/DDBJ whole genome shotgun (WGS) entry which is preliminary data.</text>
</comment>
<dbReference type="PANTHER" id="PTHR30348">
    <property type="entry name" value="UNCHARACTERIZED PROTEIN YECE"/>
    <property type="match status" value="1"/>
</dbReference>
<keyword evidence="2" id="KW-1185">Reference proteome</keyword>
<dbReference type="PANTHER" id="PTHR30348:SF4">
    <property type="entry name" value="DUF72 DOMAIN-CONTAINING PROTEIN"/>
    <property type="match status" value="1"/>
</dbReference>
<dbReference type="Proteomes" id="UP001160142">
    <property type="component" value="Unassembled WGS sequence"/>
</dbReference>
<dbReference type="InterPro" id="IPR002763">
    <property type="entry name" value="DUF72"/>
</dbReference>
<organism evidence="1 2">
    <name type="scientific">Antiquaquibacter oligotrophicus</name>
    <dbReference type="NCBI Taxonomy" id="2880260"/>
    <lineage>
        <taxon>Bacteria</taxon>
        <taxon>Bacillati</taxon>
        <taxon>Actinomycetota</taxon>
        <taxon>Actinomycetes</taxon>
        <taxon>Micrococcales</taxon>
        <taxon>Microbacteriaceae</taxon>
        <taxon>Antiquaquibacter</taxon>
    </lineage>
</organism>